<organism evidence="2 3">
    <name type="scientific">Actinomadura chibensis</name>
    <dbReference type="NCBI Taxonomy" id="392828"/>
    <lineage>
        <taxon>Bacteria</taxon>
        <taxon>Bacillati</taxon>
        <taxon>Actinomycetota</taxon>
        <taxon>Actinomycetes</taxon>
        <taxon>Streptosporangiales</taxon>
        <taxon>Thermomonosporaceae</taxon>
        <taxon>Actinomadura</taxon>
    </lineage>
</organism>
<accession>A0A5D0NTU1</accession>
<dbReference type="InterPro" id="IPR035093">
    <property type="entry name" value="RelE/ParE_toxin_dom_sf"/>
</dbReference>
<dbReference type="EMBL" id="VSFG01000001">
    <property type="protein sequence ID" value="TYB48110.1"/>
    <property type="molecule type" value="Genomic_DNA"/>
</dbReference>
<gene>
    <name evidence="2" type="ORF">FXF69_02470</name>
</gene>
<proteinExistence type="predicted"/>
<comment type="caution">
    <text evidence="2">The sequence shown here is derived from an EMBL/GenBank/DDBJ whole genome shotgun (WGS) entry which is preliminary data.</text>
</comment>
<dbReference type="AlphaFoldDB" id="A0A5D0NTU1"/>
<keyword evidence="3" id="KW-1185">Reference proteome</keyword>
<sequence>MGGRRASRRRLPRGVHGGDPRLRQVKIEWSQHAQETMRRYMHDQKGMHAIATAVGELLDNPRPPEAFAWGKTDFRLRVGPYRVLYRVSDGIVYIAHVSRTVS</sequence>
<keyword evidence="1" id="KW-1277">Toxin-antitoxin system</keyword>
<protein>
    <submittedName>
        <fullName evidence="2">Type II toxin-antitoxin system RelE/ParE family toxin</fullName>
    </submittedName>
</protein>
<dbReference type="Proteomes" id="UP000323380">
    <property type="component" value="Unassembled WGS sequence"/>
</dbReference>
<evidence type="ECO:0000256" key="1">
    <source>
        <dbReference type="ARBA" id="ARBA00022649"/>
    </source>
</evidence>
<evidence type="ECO:0000313" key="2">
    <source>
        <dbReference type="EMBL" id="TYB48110.1"/>
    </source>
</evidence>
<dbReference type="Gene3D" id="3.30.2310.20">
    <property type="entry name" value="RelE-like"/>
    <property type="match status" value="1"/>
</dbReference>
<reference evidence="2 3" key="1">
    <citation type="submission" date="2019-08" db="EMBL/GenBank/DDBJ databases">
        <title>Actinomadura sp. nov. CYP1-5 isolated from mountain soil.</title>
        <authorList>
            <person name="Songsumanus A."/>
            <person name="Kuncharoen N."/>
            <person name="Kudo T."/>
            <person name="Yuki M."/>
            <person name="Igarashi Y."/>
            <person name="Tanasupawat S."/>
        </authorList>
    </citation>
    <scope>NUCLEOTIDE SEQUENCE [LARGE SCALE GENOMIC DNA]</scope>
    <source>
        <strain evidence="2 3">JCM 14158</strain>
    </source>
</reference>
<dbReference type="SUPFAM" id="SSF143011">
    <property type="entry name" value="RelE-like"/>
    <property type="match status" value="1"/>
</dbReference>
<name>A0A5D0NTU1_9ACTN</name>
<dbReference type="STRING" id="1220554.GCA_001552135_04904"/>
<dbReference type="InterPro" id="IPR007712">
    <property type="entry name" value="RelE/ParE_toxin"/>
</dbReference>
<dbReference type="Pfam" id="PF05016">
    <property type="entry name" value="ParE_toxin"/>
    <property type="match status" value="1"/>
</dbReference>
<evidence type="ECO:0000313" key="3">
    <source>
        <dbReference type="Proteomes" id="UP000323380"/>
    </source>
</evidence>